<dbReference type="Proteomes" id="UP000199506">
    <property type="component" value="Unassembled WGS sequence"/>
</dbReference>
<dbReference type="OrthoDB" id="71026at2157"/>
<dbReference type="STRING" id="190974.SAMN05216439_0532"/>
<evidence type="ECO:0000313" key="2">
    <source>
        <dbReference type="Proteomes" id="UP000199506"/>
    </source>
</evidence>
<gene>
    <name evidence="1" type="ORF">SAMN05216439_0532</name>
</gene>
<proteinExistence type="predicted"/>
<organism evidence="1 2">
    <name type="scientific">Methanobrevibacter gottschalkii</name>
    <dbReference type="NCBI Taxonomy" id="190974"/>
    <lineage>
        <taxon>Archaea</taxon>
        <taxon>Methanobacteriati</taxon>
        <taxon>Methanobacteriota</taxon>
        <taxon>Methanomada group</taxon>
        <taxon>Methanobacteria</taxon>
        <taxon>Methanobacteriales</taxon>
        <taxon>Methanobacteriaceae</taxon>
        <taxon>Methanobrevibacter</taxon>
    </lineage>
</organism>
<accession>A0A1H7F3J3</accession>
<protein>
    <submittedName>
        <fullName evidence="1">Uncharacterized protein</fullName>
    </submittedName>
</protein>
<evidence type="ECO:0000313" key="1">
    <source>
        <dbReference type="EMBL" id="SEK18862.1"/>
    </source>
</evidence>
<dbReference type="EMBL" id="FOAK01000001">
    <property type="protein sequence ID" value="SEK18862.1"/>
    <property type="molecule type" value="Genomic_DNA"/>
</dbReference>
<dbReference type="AlphaFoldDB" id="A0A1H7F3J3"/>
<sequence length="166" mass="18133">MANKFVRIILIVVLFVIFFEVGLFSSYTIVTAEAPNIQGLIDMQIQKISSILNPETVNEALIKDPTPINITNKKDVALKMQDLSKVDGVNVDSMNISTRDNPSNDKNFTVIIEALGYASPNSTSGQIIISQEPSYKIIASAPASYRGEGIMADTNSMTITSVLKLY</sequence>
<dbReference type="RefSeq" id="WP_069573653.1">
    <property type="nucleotide sequence ID" value="NZ_FOAK01000001.1"/>
</dbReference>
<reference evidence="1 2" key="1">
    <citation type="submission" date="2016-10" db="EMBL/GenBank/DDBJ databases">
        <authorList>
            <person name="de Groot N.N."/>
        </authorList>
    </citation>
    <scope>NUCLEOTIDE SEQUENCE [LARGE SCALE GENOMIC DNA]</scope>
    <source>
        <strain evidence="1 2">DSM 11978</strain>
    </source>
</reference>
<name>A0A1H7F3J3_9EURY</name>